<evidence type="ECO:0000313" key="10">
    <source>
        <dbReference type="EMBL" id="KAK9075438.1"/>
    </source>
</evidence>
<dbReference type="GO" id="GO:0016752">
    <property type="term" value="F:sinapoyltransferase activity"/>
    <property type="evidence" value="ECO:0007669"/>
    <property type="project" value="UniProtKB-ARBA"/>
</dbReference>
<evidence type="ECO:0000256" key="5">
    <source>
        <dbReference type="ARBA" id="ARBA00022670"/>
    </source>
</evidence>
<dbReference type="SUPFAM" id="SSF53474">
    <property type="entry name" value="alpha/beta-Hydrolases"/>
    <property type="match status" value="1"/>
</dbReference>
<keyword evidence="5" id="KW-0645">Protease</keyword>
<keyword evidence="7" id="KW-1015">Disulfide bond</keyword>
<comment type="subcellular location">
    <subcellularLocation>
        <location evidence="1">Secreted</location>
    </subcellularLocation>
</comment>
<keyword evidence="5" id="KW-0378">Hydrolase</keyword>
<proteinExistence type="inferred from homology"/>
<evidence type="ECO:0000256" key="3">
    <source>
        <dbReference type="ARBA" id="ARBA00022525"/>
    </source>
</evidence>
<dbReference type="FunFam" id="3.40.50.11320:FF:000002">
    <property type="entry name" value="Carboxypeptidase"/>
    <property type="match status" value="1"/>
</dbReference>
<evidence type="ECO:0000256" key="4">
    <source>
        <dbReference type="ARBA" id="ARBA00022645"/>
    </source>
</evidence>
<dbReference type="AlphaFoldDB" id="A0AAP0DLX9"/>
<evidence type="ECO:0000256" key="8">
    <source>
        <dbReference type="ARBA" id="ARBA00023180"/>
    </source>
</evidence>
<dbReference type="PANTHER" id="PTHR11802">
    <property type="entry name" value="SERINE PROTEASE FAMILY S10 SERINE CARBOXYPEPTIDASE"/>
    <property type="match status" value="1"/>
</dbReference>
<organism evidence="10 11">
    <name type="scientific">Deinandra increscens subsp. villosa</name>
    <dbReference type="NCBI Taxonomy" id="3103831"/>
    <lineage>
        <taxon>Eukaryota</taxon>
        <taxon>Viridiplantae</taxon>
        <taxon>Streptophyta</taxon>
        <taxon>Embryophyta</taxon>
        <taxon>Tracheophyta</taxon>
        <taxon>Spermatophyta</taxon>
        <taxon>Magnoliopsida</taxon>
        <taxon>eudicotyledons</taxon>
        <taxon>Gunneridae</taxon>
        <taxon>Pentapetalae</taxon>
        <taxon>asterids</taxon>
        <taxon>campanulids</taxon>
        <taxon>Asterales</taxon>
        <taxon>Asteraceae</taxon>
        <taxon>Asteroideae</taxon>
        <taxon>Heliantheae alliance</taxon>
        <taxon>Madieae</taxon>
        <taxon>Madiinae</taxon>
        <taxon>Deinandra</taxon>
    </lineage>
</organism>
<reference evidence="10 11" key="1">
    <citation type="submission" date="2024-04" db="EMBL/GenBank/DDBJ databases">
        <title>The reference genome of an endangered Asteraceae, Deinandra increscens subsp. villosa, native to the Central Coast of California.</title>
        <authorList>
            <person name="Guilliams M."/>
            <person name="Hasenstab-Lehman K."/>
            <person name="Meyer R."/>
            <person name="Mcevoy S."/>
        </authorList>
    </citation>
    <scope>NUCLEOTIDE SEQUENCE [LARGE SCALE GENOMIC DNA]</scope>
    <source>
        <tissue evidence="10">Leaf</tissue>
    </source>
</reference>
<dbReference type="Gene3D" id="3.40.50.1820">
    <property type="entry name" value="alpha/beta hydrolase"/>
    <property type="match status" value="1"/>
</dbReference>
<protein>
    <recommendedName>
        <fullName evidence="12">Serine carboxypeptidase</fullName>
    </recommendedName>
</protein>
<evidence type="ECO:0000313" key="11">
    <source>
        <dbReference type="Proteomes" id="UP001408789"/>
    </source>
</evidence>
<keyword evidence="8" id="KW-0325">Glycoprotein</keyword>
<evidence type="ECO:0000256" key="1">
    <source>
        <dbReference type="ARBA" id="ARBA00004613"/>
    </source>
</evidence>
<dbReference type="FunFam" id="3.40.50.1820:FF:000148">
    <property type="entry name" value="Serine carboxypeptidase-like 11"/>
    <property type="match status" value="1"/>
</dbReference>
<sequence length="456" mass="52279">MNSSFIIIIIFILCFHASTTISDSRARVEYLPGFQGPLPFYLETGYVGVDENEDVQLFYYFIKSESDPEHDPLMLWMSGGPGCSSISGLLYEIGPIQFELVEYNGSLPTLKLNPYSWTKMANIIFIDVPVGSGFSYGRTTLASHSTDIQLCDQTYEFMRKWFESHPEFISNPFYVAGDSYSGIPAPIITQLISDGNEAGIEPYINLKGYVLGNPLAFPEEENYKIRFANGMGLISDELYKSLFHTCGGEYRSEYIHPSNKECHRNLELYQQCIDGISNAYVLDNDCGGRIWLIKQPTQKLLKDHQSLSTFYCRIYEYMLVYYWINEASVRKALHIQKGAIREWIRCVDSNFTSILDDVRPYHLNLSEKGYRSLIYSGDHDMCIPHQSTQAWVKNLNYSVIDQWRSWKLNGQVAGYTENYSNMMTFATIKGGGHTAPTYKPEECFAMFQRWISNQPL</sequence>
<keyword evidence="6 9" id="KW-0732">Signal</keyword>
<feature type="signal peptide" evidence="9">
    <location>
        <begin position="1"/>
        <end position="20"/>
    </location>
</feature>
<dbReference type="InterPro" id="IPR001563">
    <property type="entry name" value="Peptidase_S10"/>
</dbReference>
<evidence type="ECO:0008006" key="12">
    <source>
        <dbReference type="Google" id="ProtNLM"/>
    </source>
</evidence>
<gene>
    <name evidence="10" type="ORF">SSX86_003761</name>
</gene>
<evidence type="ECO:0000256" key="6">
    <source>
        <dbReference type="ARBA" id="ARBA00022729"/>
    </source>
</evidence>
<dbReference type="GO" id="GO:0005576">
    <property type="term" value="C:extracellular region"/>
    <property type="evidence" value="ECO:0007669"/>
    <property type="project" value="UniProtKB-SubCell"/>
</dbReference>
<keyword evidence="11" id="KW-1185">Reference proteome</keyword>
<comment type="similarity">
    <text evidence="2">Belongs to the peptidase S10 family.</text>
</comment>
<dbReference type="EMBL" id="JBCNJP010000007">
    <property type="protein sequence ID" value="KAK9075438.1"/>
    <property type="molecule type" value="Genomic_DNA"/>
</dbReference>
<evidence type="ECO:0000256" key="7">
    <source>
        <dbReference type="ARBA" id="ARBA00023157"/>
    </source>
</evidence>
<dbReference type="InterPro" id="IPR029058">
    <property type="entry name" value="AB_hydrolase_fold"/>
</dbReference>
<keyword evidence="4" id="KW-0121">Carboxypeptidase</keyword>
<dbReference type="GO" id="GO:0006508">
    <property type="term" value="P:proteolysis"/>
    <property type="evidence" value="ECO:0007669"/>
    <property type="project" value="UniProtKB-KW"/>
</dbReference>
<evidence type="ECO:0000256" key="2">
    <source>
        <dbReference type="ARBA" id="ARBA00009431"/>
    </source>
</evidence>
<name>A0AAP0DLX9_9ASTR</name>
<dbReference type="GO" id="GO:0004185">
    <property type="term" value="F:serine-type carboxypeptidase activity"/>
    <property type="evidence" value="ECO:0007669"/>
    <property type="project" value="InterPro"/>
</dbReference>
<dbReference type="PANTHER" id="PTHR11802:SF29">
    <property type="entry name" value="SERINE CARBOXYPEPTIDASE-LIKE 19"/>
    <property type="match status" value="1"/>
</dbReference>
<dbReference type="Pfam" id="PF00450">
    <property type="entry name" value="Peptidase_S10"/>
    <property type="match status" value="1"/>
</dbReference>
<dbReference type="PRINTS" id="PR00724">
    <property type="entry name" value="CRBOXYPTASEC"/>
</dbReference>
<dbReference type="GO" id="GO:0019748">
    <property type="term" value="P:secondary metabolic process"/>
    <property type="evidence" value="ECO:0007669"/>
    <property type="project" value="UniProtKB-ARBA"/>
</dbReference>
<accession>A0AAP0DLX9</accession>
<comment type="caution">
    <text evidence="10">The sequence shown here is derived from an EMBL/GenBank/DDBJ whole genome shotgun (WGS) entry which is preliminary data.</text>
</comment>
<dbReference type="FunFam" id="3.40.50.12670:FF:000001">
    <property type="entry name" value="Carboxypeptidase"/>
    <property type="match status" value="1"/>
</dbReference>
<evidence type="ECO:0000256" key="9">
    <source>
        <dbReference type="SAM" id="SignalP"/>
    </source>
</evidence>
<keyword evidence="3" id="KW-0964">Secreted</keyword>
<dbReference type="Proteomes" id="UP001408789">
    <property type="component" value="Unassembled WGS sequence"/>
</dbReference>
<feature type="chain" id="PRO_5042813441" description="Serine carboxypeptidase" evidence="9">
    <location>
        <begin position="21"/>
        <end position="456"/>
    </location>
</feature>